<protein>
    <submittedName>
        <fullName evidence="2">Uncharacterized protein</fullName>
    </submittedName>
</protein>
<evidence type="ECO:0000313" key="2">
    <source>
        <dbReference type="EMBL" id="KAG5189468.1"/>
    </source>
</evidence>
<keyword evidence="1" id="KW-0175">Coiled coil</keyword>
<proteinExistence type="predicted"/>
<comment type="caution">
    <text evidence="2">The sequence shown here is derived from an EMBL/GenBank/DDBJ whole genome shotgun (WGS) entry which is preliminary data.</text>
</comment>
<dbReference type="Proteomes" id="UP000664859">
    <property type="component" value="Unassembled WGS sequence"/>
</dbReference>
<organism evidence="2 3">
    <name type="scientific">Tribonema minus</name>
    <dbReference type="NCBI Taxonomy" id="303371"/>
    <lineage>
        <taxon>Eukaryota</taxon>
        <taxon>Sar</taxon>
        <taxon>Stramenopiles</taxon>
        <taxon>Ochrophyta</taxon>
        <taxon>PX clade</taxon>
        <taxon>Xanthophyceae</taxon>
        <taxon>Tribonematales</taxon>
        <taxon>Tribonemataceae</taxon>
        <taxon>Tribonema</taxon>
    </lineage>
</organism>
<dbReference type="AlphaFoldDB" id="A0A835ZIB2"/>
<keyword evidence="3" id="KW-1185">Reference proteome</keyword>
<evidence type="ECO:0000313" key="3">
    <source>
        <dbReference type="Proteomes" id="UP000664859"/>
    </source>
</evidence>
<feature type="coiled-coil region" evidence="1">
    <location>
        <begin position="231"/>
        <end position="258"/>
    </location>
</feature>
<evidence type="ECO:0000256" key="1">
    <source>
        <dbReference type="SAM" id="Coils"/>
    </source>
</evidence>
<gene>
    <name evidence="2" type="ORF">JKP88DRAFT_252813</name>
</gene>
<dbReference type="EMBL" id="JAFCMP010000049">
    <property type="protein sequence ID" value="KAG5189468.1"/>
    <property type="molecule type" value="Genomic_DNA"/>
</dbReference>
<reference evidence="2" key="1">
    <citation type="submission" date="2021-02" db="EMBL/GenBank/DDBJ databases">
        <title>First Annotated Genome of the Yellow-green Alga Tribonema minus.</title>
        <authorList>
            <person name="Mahan K.M."/>
        </authorList>
    </citation>
    <scope>NUCLEOTIDE SEQUENCE</scope>
    <source>
        <strain evidence="2">UTEX B ZZ1240</strain>
    </source>
</reference>
<name>A0A835ZIB2_9STRA</name>
<sequence length="390" mass="43315">MAKAPARGAPSLLGPARAGNQGHWNGYVLLIKFLLHRKLREEHDQMFQRALASGESGLSSMSPYCMNSPLNDVAAVSSGLRNSVFLIGDIVDAAVVPEQNSYGIPCYILYIETRTPANSNNIKKYLTNLELPKSPHHRFVIEDADVYLDNNGKRPAPIYTVRALNGVAASPKLMDAMQREEQAHQQLFMIEAAEAVGDRASAGSVLSIEDVSHELGFTQAELAAGLQNIALQRAQEGVDEQRRKLEAYQSEHLRLINQIKELEPEVHRQRGIMAGLKAELASNVAAYNEIQAQLKTSRRTLWRACRAHDFTHEYDYDTETAILTPVVEGEDAYTRQQRIHAGNLSLDVDAIIVERQQAAREAIDAEFEARRIQAENVGESAEEAEQNGDY</sequence>
<accession>A0A835ZIB2</accession>